<name>A0A9J6CU13_RHIMP</name>
<evidence type="ECO:0000256" key="1">
    <source>
        <dbReference type="SAM" id="MobiDB-lite"/>
    </source>
</evidence>
<accession>A0A9J6CU13</accession>
<reference evidence="2" key="2">
    <citation type="submission" date="2021-09" db="EMBL/GenBank/DDBJ databases">
        <authorList>
            <person name="Jia N."/>
            <person name="Wang J."/>
            <person name="Shi W."/>
            <person name="Du L."/>
            <person name="Sun Y."/>
            <person name="Zhan W."/>
            <person name="Jiang J."/>
            <person name="Wang Q."/>
            <person name="Zhang B."/>
            <person name="Ji P."/>
            <person name="Sakyi L.B."/>
            <person name="Cui X."/>
            <person name="Yuan T."/>
            <person name="Jiang B."/>
            <person name="Yang W."/>
            <person name="Lam T.T.-Y."/>
            <person name="Chang Q."/>
            <person name="Ding S."/>
            <person name="Wang X."/>
            <person name="Zhu J."/>
            <person name="Ruan X."/>
            <person name="Zhao L."/>
            <person name="Wei J."/>
            <person name="Que T."/>
            <person name="Du C."/>
            <person name="Cheng J."/>
            <person name="Dai P."/>
            <person name="Han X."/>
            <person name="Huang E."/>
            <person name="Gao Y."/>
            <person name="Liu J."/>
            <person name="Shao H."/>
            <person name="Ye R."/>
            <person name="Li L."/>
            <person name="Wei W."/>
            <person name="Wang X."/>
            <person name="Wang C."/>
            <person name="Huo Q."/>
            <person name="Li W."/>
            <person name="Guo W."/>
            <person name="Chen H."/>
            <person name="Chen S."/>
            <person name="Zhou L."/>
            <person name="Zhou L."/>
            <person name="Ni X."/>
            <person name="Tian J."/>
            <person name="Zhou Y."/>
            <person name="Sheng Y."/>
            <person name="Liu T."/>
            <person name="Pan Y."/>
            <person name="Xia L."/>
            <person name="Li J."/>
            <person name="Zhao F."/>
            <person name="Cao W."/>
        </authorList>
    </citation>
    <scope>NUCLEOTIDE SEQUENCE</scope>
    <source>
        <strain evidence="2">Rmic-2018</strain>
        <tissue evidence="2">Larvae</tissue>
    </source>
</reference>
<proteinExistence type="predicted"/>
<gene>
    <name evidence="2" type="ORF">HPB51_029744</name>
</gene>
<reference evidence="2" key="1">
    <citation type="journal article" date="2020" name="Cell">
        <title>Large-Scale Comparative Analyses of Tick Genomes Elucidate Their Genetic Diversity and Vector Capacities.</title>
        <authorList>
            <consortium name="Tick Genome and Microbiome Consortium (TIGMIC)"/>
            <person name="Jia N."/>
            <person name="Wang J."/>
            <person name="Shi W."/>
            <person name="Du L."/>
            <person name="Sun Y."/>
            <person name="Zhan W."/>
            <person name="Jiang J.F."/>
            <person name="Wang Q."/>
            <person name="Zhang B."/>
            <person name="Ji P."/>
            <person name="Bell-Sakyi L."/>
            <person name="Cui X.M."/>
            <person name="Yuan T.T."/>
            <person name="Jiang B.G."/>
            <person name="Yang W.F."/>
            <person name="Lam T.T."/>
            <person name="Chang Q.C."/>
            <person name="Ding S.J."/>
            <person name="Wang X.J."/>
            <person name="Zhu J.G."/>
            <person name="Ruan X.D."/>
            <person name="Zhao L."/>
            <person name="Wei J.T."/>
            <person name="Ye R.Z."/>
            <person name="Que T.C."/>
            <person name="Du C.H."/>
            <person name="Zhou Y.H."/>
            <person name="Cheng J.X."/>
            <person name="Dai P.F."/>
            <person name="Guo W.B."/>
            <person name="Han X.H."/>
            <person name="Huang E.J."/>
            <person name="Li L.F."/>
            <person name="Wei W."/>
            <person name="Gao Y.C."/>
            <person name="Liu J.Z."/>
            <person name="Shao H.Z."/>
            <person name="Wang X."/>
            <person name="Wang C.C."/>
            <person name="Yang T.C."/>
            <person name="Huo Q.B."/>
            <person name="Li W."/>
            <person name="Chen H.Y."/>
            <person name="Chen S.E."/>
            <person name="Zhou L.G."/>
            <person name="Ni X.B."/>
            <person name="Tian J.H."/>
            <person name="Sheng Y."/>
            <person name="Liu T."/>
            <person name="Pan Y.S."/>
            <person name="Xia L.Y."/>
            <person name="Li J."/>
            <person name="Zhao F."/>
            <person name="Cao W.C."/>
        </authorList>
    </citation>
    <scope>NUCLEOTIDE SEQUENCE</scope>
    <source>
        <strain evidence="2">Rmic-2018</strain>
    </source>
</reference>
<dbReference type="VEuPathDB" id="VectorBase:LOC119167944"/>
<keyword evidence="3" id="KW-1185">Reference proteome</keyword>
<protein>
    <submittedName>
        <fullName evidence="2">Uncharacterized protein</fullName>
    </submittedName>
</protein>
<comment type="caution">
    <text evidence="2">The sequence shown here is derived from an EMBL/GenBank/DDBJ whole genome shotgun (WGS) entry which is preliminary data.</text>
</comment>
<organism evidence="2 3">
    <name type="scientific">Rhipicephalus microplus</name>
    <name type="common">Cattle tick</name>
    <name type="synonym">Boophilus microplus</name>
    <dbReference type="NCBI Taxonomy" id="6941"/>
    <lineage>
        <taxon>Eukaryota</taxon>
        <taxon>Metazoa</taxon>
        <taxon>Ecdysozoa</taxon>
        <taxon>Arthropoda</taxon>
        <taxon>Chelicerata</taxon>
        <taxon>Arachnida</taxon>
        <taxon>Acari</taxon>
        <taxon>Parasitiformes</taxon>
        <taxon>Ixodida</taxon>
        <taxon>Ixodoidea</taxon>
        <taxon>Ixodidae</taxon>
        <taxon>Rhipicephalinae</taxon>
        <taxon>Rhipicephalus</taxon>
        <taxon>Boophilus</taxon>
    </lineage>
</organism>
<dbReference type="AlphaFoldDB" id="A0A9J6CU13"/>
<evidence type="ECO:0000313" key="2">
    <source>
        <dbReference type="EMBL" id="KAH7931716.1"/>
    </source>
</evidence>
<dbReference type="Proteomes" id="UP000821866">
    <property type="component" value="Unassembled WGS sequence"/>
</dbReference>
<sequence>MADGMHGSATSAKGAAMLLLLDSDSSESESSSTDTSDSSDSDSDAKACAYEREFNKLFRIPAKRPKVVSFIEDVVRQYSDHEVRGQQNLLLASRFDMSESPVYRVLQRVAQFLMTLGPSVIKFPADLENLTSSFEKMIGILLLIPAGYEAPNLPGASSICPVNRDFLQQVHAEFTLLEMSLFYNQPGTASTTTCTAHRNLNMALGPDREHTKSEHLSGAIRHDTVSMWSNPLTYWLQVKLLLLPGDIETNSDPDLSQLSKQLQQISNDSEEIKEDWLKYIERQLEKLVALDGMILSCVDHVKRPPVVYPI</sequence>
<feature type="region of interest" description="Disordered" evidence="1">
    <location>
        <begin position="23"/>
        <end position="44"/>
    </location>
</feature>
<evidence type="ECO:0000313" key="3">
    <source>
        <dbReference type="Proteomes" id="UP000821866"/>
    </source>
</evidence>
<dbReference type="EMBL" id="JABSTU010006872">
    <property type="protein sequence ID" value="KAH7931716.1"/>
    <property type="molecule type" value="Genomic_DNA"/>
</dbReference>